<dbReference type="InterPro" id="IPR000688">
    <property type="entry name" value="HypA/HybF"/>
</dbReference>
<sequence length="80" mass="8880">MHEVSLMAEVLSIVETVAQEEGMVAVHKVKLVLGEGLLLMPDSLQFAFDILKKEPIADTATLEMETKEGRVFCVEYIEGE</sequence>
<proteinExistence type="predicted"/>
<keyword evidence="2" id="KW-0479">Metal-binding</keyword>
<protein>
    <submittedName>
        <fullName evidence="4">Hydrogenase maturation nickel metallochaperone HypA</fullName>
    </submittedName>
</protein>
<dbReference type="PIRSF" id="PIRSF004761">
    <property type="entry name" value="Hydrgn_mat_HypA"/>
    <property type="match status" value="1"/>
</dbReference>
<dbReference type="Gene3D" id="3.30.2320.50">
    <property type="match status" value="1"/>
</dbReference>
<evidence type="ECO:0000256" key="2">
    <source>
        <dbReference type="ARBA" id="ARBA00022723"/>
    </source>
</evidence>
<keyword evidence="5" id="KW-1185">Reference proteome</keyword>
<dbReference type="RefSeq" id="WP_379867212.1">
    <property type="nucleotide sequence ID" value="NZ_JBHTBW010000066.1"/>
</dbReference>
<keyword evidence="3" id="KW-0862">Zinc</keyword>
<reference evidence="5" key="1">
    <citation type="journal article" date="2019" name="Int. J. Syst. Evol. Microbiol.">
        <title>The Global Catalogue of Microorganisms (GCM) 10K type strain sequencing project: providing services to taxonomists for standard genome sequencing and annotation.</title>
        <authorList>
            <consortium name="The Broad Institute Genomics Platform"/>
            <consortium name="The Broad Institute Genome Sequencing Center for Infectious Disease"/>
            <person name="Wu L."/>
            <person name="Ma J."/>
        </authorList>
    </citation>
    <scope>NUCLEOTIDE SEQUENCE [LARGE SCALE GENOMIC DNA]</scope>
    <source>
        <strain evidence="5">CGMCC 1.12942</strain>
    </source>
</reference>
<dbReference type="PANTHER" id="PTHR34535:SF3">
    <property type="entry name" value="HYDROGENASE MATURATION FACTOR HYPA"/>
    <property type="match status" value="1"/>
</dbReference>
<dbReference type="EMBL" id="JBHTBW010000066">
    <property type="protein sequence ID" value="MFC7442976.1"/>
    <property type="molecule type" value="Genomic_DNA"/>
</dbReference>
<evidence type="ECO:0000313" key="5">
    <source>
        <dbReference type="Proteomes" id="UP001596500"/>
    </source>
</evidence>
<organism evidence="4 5">
    <name type="scientific">Laceyella putida</name>
    <dbReference type="NCBI Taxonomy" id="110101"/>
    <lineage>
        <taxon>Bacteria</taxon>
        <taxon>Bacillati</taxon>
        <taxon>Bacillota</taxon>
        <taxon>Bacilli</taxon>
        <taxon>Bacillales</taxon>
        <taxon>Thermoactinomycetaceae</taxon>
        <taxon>Laceyella</taxon>
    </lineage>
</organism>
<evidence type="ECO:0000256" key="1">
    <source>
        <dbReference type="ARBA" id="ARBA00022596"/>
    </source>
</evidence>
<comment type="caution">
    <text evidence="4">The sequence shown here is derived from an EMBL/GenBank/DDBJ whole genome shotgun (WGS) entry which is preliminary data.</text>
</comment>
<accession>A0ABW2RPL5</accession>
<keyword evidence="1" id="KW-0533">Nickel</keyword>
<dbReference type="Proteomes" id="UP001596500">
    <property type="component" value="Unassembled WGS sequence"/>
</dbReference>
<evidence type="ECO:0000256" key="3">
    <source>
        <dbReference type="ARBA" id="ARBA00022833"/>
    </source>
</evidence>
<dbReference type="Pfam" id="PF01155">
    <property type="entry name" value="HypA"/>
    <property type="match status" value="1"/>
</dbReference>
<gene>
    <name evidence="4" type="ORF">ACFQNG_18055</name>
</gene>
<name>A0ABW2RPL5_9BACL</name>
<evidence type="ECO:0000313" key="4">
    <source>
        <dbReference type="EMBL" id="MFC7442976.1"/>
    </source>
</evidence>
<dbReference type="PANTHER" id="PTHR34535">
    <property type="entry name" value="HYDROGENASE MATURATION FACTOR HYPA"/>
    <property type="match status" value="1"/>
</dbReference>